<protein>
    <submittedName>
        <fullName evidence="1">Uncharacterized protein</fullName>
    </submittedName>
</protein>
<dbReference type="AlphaFoldDB" id="A0A401UPH1"/>
<proteinExistence type="predicted"/>
<accession>A0A401UPH1</accession>
<organism evidence="1 2">
    <name type="scientific">Clostridium tagluense</name>
    <dbReference type="NCBI Taxonomy" id="360422"/>
    <lineage>
        <taxon>Bacteria</taxon>
        <taxon>Bacillati</taxon>
        <taxon>Bacillota</taxon>
        <taxon>Clostridia</taxon>
        <taxon>Eubacteriales</taxon>
        <taxon>Clostridiaceae</taxon>
        <taxon>Clostridium</taxon>
    </lineage>
</organism>
<evidence type="ECO:0000313" key="1">
    <source>
        <dbReference type="EMBL" id="GCD11408.1"/>
    </source>
</evidence>
<comment type="caution">
    <text evidence="1">The sequence shown here is derived from an EMBL/GenBank/DDBJ whole genome shotgun (WGS) entry which is preliminary data.</text>
</comment>
<dbReference type="Proteomes" id="UP000287872">
    <property type="component" value="Unassembled WGS sequence"/>
</dbReference>
<dbReference type="OrthoDB" id="9945366at2"/>
<dbReference type="EMBL" id="BHYK01000017">
    <property type="protein sequence ID" value="GCD11408.1"/>
    <property type="molecule type" value="Genomic_DNA"/>
</dbReference>
<dbReference type="RefSeq" id="WP_125003201.1">
    <property type="nucleotide sequence ID" value="NZ_BHYK01000017.1"/>
</dbReference>
<keyword evidence="2" id="KW-1185">Reference proteome</keyword>
<gene>
    <name evidence="1" type="ORF">Ctaglu_30310</name>
</gene>
<reference evidence="1 2" key="1">
    <citation type="submission" date="2018-11" db="EMBL/GenBank/DDBJ databases">
        <title>Genome sequencing and assembly of Clostridium tagluense strain A121.</title>
        <authorList>
            <person name="Murakami T."/>
            <person name="Segawa T."/>
            <person name="Shcherbakova V.A."/>
            <person name="Mori H."/>
            <person name="Yoshimura Y."/>
        </authorList>
    </citation>
    <scope>NUCLEOTIDE SEQUENCE [LARGE SCALE GENOMIC DNA]</scope>
    <source>
        <strain evidence="1 2">A121</strain>
    </source>
</reference>
<sequence length="162" mass="19560">MKKLATKQLQVNLQEIENVINKHEIWEEEFWIYNLEMKDNNLNINIFDDEWLQETFIIEIVEDNIDIKSICKSIIDYLYENEINSRQNYINKNKSFNSRKIQSMAKWMGKGNIDKVTKINMELIERYNINIKMKSELSTYKSYACDFYEVLNTLYPTYIEVV</sequence>
<name>A0A401UPH1_9CLOT</name>
<evidence type="ECO:0000313" key="2">
    <source>
        <dbReference type="Proteomes" id="UP000287872"/>
    </source>
</evidence>